<dbReference type="InterPro" id="IPR001375">
    <property type="entry name" value="Peptidase_S9_cat"/>
</dbReference>
<protein>
    <recommendedName>
        <fullName evidence="1">Peptidase S9 prolyl oligopeptidase catalytic domain-containing protein</fullName>
    </recommendedName>
</protein>
<accession>A0A1F7FJR5</accession>
<evidence type="ECO:0000313" key="3">
    <source>
        <dbReference type="Proteomes" id="UP000179243"/>
    </source>
</evidence>
<proteinExistence type="predicted"/>
<name>A0A1F7FJR5_UNCRA</name>
<dbReference type="InterPro" id="IPR026444">
    <property type="entry name" value="Secre_tail"/>
</dbReference>
<gene>
    <name evidence="2" type="ORF">A2519_11665</name>
</gene>
<evidence type="ECO:0000313" key="2">
    <source>
        <dbReference type="EMBL" id="OGK06910.1"/>
    </source>
</evidence>
<organism evidence="2 3">
    <name type="scientific">Candidatus Raymondbacteria bacterium RIFOXYD12_FULL_49_13</name>
    <dbReference type="NCBI Taxonomy" id="1817890"/>
    <lineage>
        <taxon>Bacteria</taxon>
        <taxon>Raymondiibacteriota</taxon>
    </lineage>
</organism>
<dbReference type="Pfam" id="PF00326">
    <property type="entry name" value="Peptidase_S9"/>
    <property type="match status" value="1"/>
</dbReference>
<sequence>MKSFLLFIVLLISAEIFSERPVNFTGFVRSGQVFLTWTEVTNGQKYIIYRKTTPIVQSDLIAANKVLEVIQGSAGNKALAEESGALAVGSYGIHNNYNLLQPPCSLVTNIINPLNSDSIGMSNPVPFGTGMLVLTTHAAGIYYYAVTAVAGGVEDNSVDGGNSIGPIDESIMDPAPVLIWQGTSSMGTVGSKDHRIYLMYMDIEQSNISCLNMYAWPYIVIVPGNYGSTSNRMDMVVRFFGYPGWASAHSGSGNGISVHVHEMGFWGFGYSKTYQYDSSEVMWYGSSSPVPNSGPVVNYVEGRTMDFLKWMITVEPYYGNRIDTNRIWATGESMGGSATILWLTNYPHFFAYGRATVPPTNFLETDWHWLTNCEGKWGARNDSTMKVAFTGWKSEWLTGNFAGMTVHAFLNKEQMLFSMEGVDLPWFCFCSGGQDPSVTYPNEGRMFYNNLDSSRHGFNGTVVGNGGHGCSITHPQLETIRKNNSFPAFSKVSGNAVLPPPEVPAAINYTYNNHLIWSTPYYRVGGYQNQVDQLNRYEIAVASLAGDNTADITPRRLQNFTAIPGERYYAYNTAVNDTTNIYQYDTLTADAYGLITFKGFQIRSGDQSSGGSRLIIVPESPVTPKEAARMKDKKDDIVSISPNPFNPVTRILFKKQGRKSAVEIYNVRGVLVETLLSCAMYQDKDVFAWDAHNFPSGIYIARTVVDNRVLSKRITLLK</sequence>
<reference evidence="2 3" key="1">
    <citation type="journal article" date="2016" name="Nat. Commun.">
        <title>Thousands of microbial genomes shed light on interconnected biogeochemical processes in an aquifer system.</title>
        <authorList>
            <person name="Anantharaman K."/>
            <person name="Brown C.T."/>
            <person name="Hug L.A."/>
            <person name="Sharon I."/>
            <person name="Castelle C.J."/>
            <person name="Probst A.J."/>
            <person name="Thomas B.C."/>
            <person name="Singh A."/>
            <person name="Wilkins M.J."/>
            <person name="Karaoz U."/>
            <person name="Brodie E.L."/>
            <person name="Williams K.H."/>
            <person name="Hubbard S.S."/>
            <person name="Banfield J.F."/>
        </authorList>
    </citation>
    <scope>NUCLEOTIDE SEQUENCE [LARGE SCALE GENOMIC DNA]</scope>
</reference>
<dbReference type="AlphaFoldDB" id="A0A1F7FJR5"/>
<dbReference type="Gene3D" id="3.40.50.1820">
    <property type="entry name" value="alpha/beta hydrolase"/>
    <property type="match status" value="1"/>
</dbReference>
<dbReference type="InterPro" id="IPR029058">
    <property type="entry name" value="AB_hydrolase_fold"/>
</dbReference>
<evidence type="ECO:0000259" key="1">
    <source>
        <dbReference type="Pfam" id="PF00326"/>
    </source>
</evidence>
<dbReference type="NCBIfam" id="TIGR04183">
    <property type="entry name" value="Por_Secre_tail"/>
    <property type="match status" value="1"/>
</dbReference>
<dbReference type="EMBL" id="MFYX01000018">
    <property type="protein sequence ID" value="OGK06910.1"/>
    <property type="molecule type" value="Genomic_DNA"/>
</dbReference>
<comment type="caution">
    <text evidence="2">The sequence shown here is derived from an EMBL/GenBank/DDBJ whole genome shotgun (WGS) entry which is preliminary data.</text>
</comment>
<dbReference type="GO" id="GO:0008236">
    <property type="term" value="F:serine-type peptidase activity"/>
    <property type="evidence" value="ECO:0007669"/>
    <property type="project" value="InterPro"/>
</dbReference>
<feature type="domain" description="Peptidase S9 prolyl oligopeptidase catalytic" evidence="1">
    <location>
        <begin position="321"/>
        <end position="382"/>
    </location>
</feature>
<dbReference type="GO" id="GO:0006508">
    <property type="term" value="P:proteolysis"/>
    <property type="evidence" value="ECO:0007669"/>
    <property type="project" value="InterPro"/>
</dbReference>
<dbReference type="SUPFAM" id="SSF53474">
    <property type="entry name" value="alpha/beta-Hydrolases"/>
    <property type="match status" value="1"/>
</dbReference>
<dbReference type="Proteomes" id="UP000179243">
    <property type="component" value="Unassembled WGS sequence"/>
</dbReference>